<comment type="caution">
    <text evidence="4">The sequence shown here is derived from an EMBL/GenBank/DDBJ whole genome shotgun (WGS) entry which is preliminary data.</text>
</comment>
<comment type="subcellular location">
    <subcellularLocation>
        <location evidence="3">Cytoplasm</location>
    </subcellularLocation>
</comment>
<evidence type="ECO:0000256" key="3">
    <source>
        <dbReference type="HAMAP-Rule" id="MF_01384"/>
    </source>
</evidence>
<dbReference type="PANTHER" id="PTHR33643:SF1">
    <property type="entry name" value="UREASE ACCESSORY PROTEIN D"/>
    <property type="match status" value="1"/>
</dbReference>
<dbReference type="HAMAP" id="MF_01384">
    <property type="entry name" value="UreD"/>
    <property type="match status" value="1"/>
</dbReference>
<keyword evidence="3" id="KW-0963">Cytoplasm</keyword>
<evidence type="ECO:0000313" key="5">
    <source>
        <dbReference type="Proteomes" id="UP001597353"/>
    </source>
</evidence>
<evidence type="ECO:0000256" key="2">
    <source>
        <dbReference type="ARBA" id="ARBA00023186"/>
    </source>
</evidence>
<keyword evidence="5" id="KW-1185">Reference proteome</keyword>
<dbReference type="RefSeq" id="WP_390261356.1">
    <property type="nucleotide sequence ID" value="NZ_JBHUGH010000008.1"/>
</dbReference>
<dbReference type="EMBL" id="JBHUGH010000008">
    <property type="protein sequence ID" value="MFD1912659.1"/>
    <property type="molecule type" value="Genomic_DNA"/>
</dbReference>
<reference evidence="5" key="1">
    <citation type="journal article" date="2019" name="Int. J. Syst. Evol. Microbiol.">
        <title>The Global Catalogue of Microorganisms (GCM) 10K type strain sequencing project: providing services to taxonomists for standard genome sequencing and annotation.</title>
        <authorList>
            <consortium name="The Broad Institute Genomics Platform"/>
            <consortium name="The Broad Institute Genome Sequencing Center for Infectious Disease"/>
            <person name="Wu L."/>
            <person name="Ma J."/>
        </authorList>
    </citation>
    <scope>NUCLEOTIDE SEQUENCE [LARGE SCALE GENOMIC DNA]</scope>
    <source>
        <strain evidence="5">CGMCC 4.7242</strain>
    </source>
</reference>
<proteinExistence type="inferred from homology"/>
<sequence>MPDGSRMEALQRSRGEGRVSLVLRQGRASVGQLRQAGSAKVMLPRSHGPVPEVVFLNTSGGLTGGDHIRFSMDVGPGCDVVGTTQTAERAYASAGGAARLDVDLSVGQGGRLDWLPQETILFQDSALQRRTSVDLAGDATLILSEMLVLGRAAMGETITRLALSDWREVRRAGRPVLLEPFSLQDAALGHSATTGEARAMATVALITQGAEDALIPVRSALAAQAEVDAAASAWDGKCVLRLMAADALPLKRAVAAVMLVLRAGRPLPRVWQI</sequence>
<organism evidence="4 5">
    <name type="scientific">Halodurantibacterium flavum</name>
    <dbReference type="NCBI Taxonomy" id="1382802"/>
    <lineage>
        <taxon>Bacteria</taxon>
        <taxon>Pseudomonadati</taxon>
        <taxon>Pseudomonadota</taxon>
        <taxon>Alphaproteobacteria</taxon>
        <taxon>Rhodobacterales</taxon>
        <taxon>Paracoccaceae</taxon>
        <taxon>Halodurantibacterium</taxon>
    </lineage>
</organism>
<name>A0ABW4S4X6_9RHOB</name>
<protein>
    <recommendedName>
        <fullName evidence="3">Urease accessory protein UreD</fullName>
    </recommendedName>
</protein>
<evidence type="ECO:0000313" key="4">
    <source>
        <dbReference type="EMBL" id="MFD1912659.1"/>
    </source>
</evidence>
<dbReference type="PANTHER" id="PTHR33643">
    <property type="entry name" value="UREASE ACCESSORY PROTEIN D"/>
    <property type="match status" value="1"/>
</dbReference>
<gene>
    <name evidence="3" type="primary">ureD</name>
    <name evidence="4" type="ORF">ACFSGJ_10605</name>
</gene>
<comment type="function">
    <text evidence="3">Required for maturation of urease via the functional incorporation of the urease nickel metallocenter.</text>
</comment>
<evidence type="ECO:0000256" key="1">
    <source>
        <dbReference type="ARBA" id="ARBA00007177"/>
    </source>
</evidence>
<keyword evidence="2 3" id="KW-0143">Chaperone</keyword>
<dbReference type="Proteomes" id="UP001597353">
    <property type="component" value="Unassembled WGS sequence"/>
</dbReference>
<dbReference type="InterPro" id="IPR002669">
    <property type="entry name" value="UreD"/>
</dbReference>
<accession>A0ABW4S4X6</accession>
<comment type="similarity">
    <text evidence="1 3">Belongs to the UreD family.</text>
</comment>
<comment type="subunit">
    <text evidence="3">UreD, UreF and UreG form a complex that acts as a GTP-hydrolysis-dependent molecular chaperone, activating the urease apoprotein by helping to assemble the nickel containing metallocenter of UreC. The UreE protein probably delivers the nickel.</text>
</comment>
<dbReference type="Pfam" id="PF01774">
    <property type="entry name" value="UreD"/>
    <property type="match status" value="1"/>
</dbReference>
<keyword evidence="3" id="KW-0996">Nickel insertion</keyword>